<evidence type="ECO:0000256" key="8">
    <source>
        <dbReference type="ARBA" id="ARBA00022842"/>
    </source>
</evidence>
<comment type="similarity">
    <text evidence="1 13">Belongs to the RuvC family.</text>
</comment>
<dbReference type="InterPro" id="IPR020563">
    <property type="entry name" value="X-over_junc_endoDNase_Mg_BS"/>
</dbReference>
<keyword evidence="3 13" id="KW-0540">Nuclease</keyword>
<dbReference type="GO" id="GO:0005737">
    <property type="term" value="C:cytoplasm"/>
    <property type="evidence" value="ECO:0007669"/>
    <property type="project" value="UniProtKB-SubCell"/>
</dbReference>
<dbReference type="GO" id="GO:0006310">
    <property type="term" value="P:DNA recombination"/>
    <property type="evidence" value="ECO:0007669"/>
    <property type="project" value="UniProtKB-UniRule"/>
</dbReference>
<dbReference type="PRINTS" id="PR00696">
    <property type="entry name" value="RSOLVASERUVC"/>
</dbReference>
<evidence type="ECO:0000256" key="6">
    <source>
        <dbReference type="ARBA" id="ARBA00022763"/>
    </source>
</evidence>
<feature type="active site" evidence="13">
    <location>
        <position position="150"/>
    </location>
</feature>
<evidence type="ECO:0000256" key="12">
    <source>
        <dbReference type="ARBA" id="ARBA00029354"/>
    </source>
</evidence>
<evidence type="ECO:0000256" key="1">
    <source>
        <dbReference type="ARBA" id="ARBA00009518"/>
    </source>
</evidence>
<reference evidence="15 16" key="1">
    <citation type="submission" date="2019-11" db="EMBL/GenBank/DDBJ databases">
        <authorList>
            <person name="Zhang J."/>
            <person name="Sun C."/>
        </authorList>
    </citation>
    <scope>NUCLEOTIDE SEQUENCE [LARGE SCALE GENOMIC DNA]</scope>
    <source>
        <strain evidence="16">sp2</strain>
    </source>
</reference>
<comment type="subunit">
    <text evidence="13">Homodimer which binds Holliday junction (HJ) DNA. The HJ becomes 2-fold symmetrical on binding to RuvC with unstacked arms; it has a different conformation from HJ DNA in complex with RuvA. In the full resolvosome a probable DNA-RuvA(4)-RuvB(12)-RuvC(2) complex forms which resolves the HJ.</text>
</comment>
<dbReference type="InterPro" id="IPR002176">
    <property type="entry name" value="X-over_junc_endoDNase_RuvC"/>
</dbReference>
<dbReference type="GO" id="GO:0008821">
    <property type="term" value="F:crossover junction DNA endonuclease activity"/>
    <property type="evidence" value="ECO:0007669"/>
    <property type="project" value="UniProtKB-UniRule"/>
</dbReference>
<dbReference type="GO" id="GO:0003677">
    <property type="term" value="F:DNA binding"/>
    <property type="evidence" value="ECO:0007669"/>
    <property type="project" value="UniProtKB-KW"/>
</dbReference>
<dbReference type="PROSITE" id="PS01321">
    <property type="entry name" value="RUVC"/>
    <property type="match status" value="1"/>
</dbReference>
<dbReference type="PANTHER" id="PTHR30194">
    <property type="entry name" value="CROSSOVER JUNCTION ENDODEOXYRIBONUCLEASE RUVC"/>
    <property type="match status" value="1"/>
</dbReference>
<dbReference type="AlphaFoldDB" id="A0A6I6D3A0"/>
<sequence>MPESPAGNRSTRRVLGIDPGSRVLGLAVIEFAGGRARCLELSSHSLQSHGDFAARMGGVFDVVSEWIETHEPTECAIEQIFMYRSESSSLKLAQARGAALAAVVRHGLAVEEYMPATVKQAVVGSGRADKAQVAHMIQRLAGLDELPSADGADAAAVALCHCYRSNAFSAVAGSGPNSEAREILREASQRRYRRRSDSRGWRDMDAATLMARAAGKAGGRK</sequence>
<feature type="active site" evidence="13">
    <location>
        <position position="78"/>
    </location>
</feature>
<evidence type="ECO:0000256" key="3">
    <source>
        <dbReference type="ARBA" id="ARBA00022722"/>
    </source>
</evidence>
<protein>
    <recommendedName>
        <fullName evidence="13 14">Crossover junction endodeoxyribonuclease RuvC</fullName>
        <ecNumber evidence="13 14">3.1.21.10</ecNumber>
    </recommendedName>
    <alternativeName>
        <fullName evidence="13">Holliday junction nuclease RuvC</fullName>
    </alternativeName>
    <alternativeName>
        <fullName evidence="13">Holliday junction resolvase RuvC</fullName>
    </alternativeName>
</protein>
<comment type="subcellular location">
    <subcellularLocation>
        <location evidence="13">Cytoplasm</location>
    </subcellularLocation>
</comment>
<keyword evidence="10 13" id="KW-0233">DNA recombination</keyword>
<accession>A0A6I6D3A0</accession>
<dbReference type="GO" id="GO:0000287">
    <property type="term" value="F:magnesium ion binding"/>
    <property type="evidence" value="ECO:0007669"/>
    <property type="project" value="UniProtKB-UniRule"/>
</dbReference>
<evidence type="ECO:0000313" key="16">
    <source>
        <dbReference type="Proteomes" id="UP000427716"/>
    </source>
</evidence>
<comment type="function">
    <text evidence="13">The RuvA-RuvB-RuvC complex processes Holliday junction (HJ) DNA during genetic recombination and DNA repair. Endonuclease that resolves HJ intermediates. Cleaves cruciform DNA by making single-stranded nicks across the HJ at symmetrical positions within the homologous arms, yielding a 5'-phosphate and a 3'-hydroxyl group; requires a central core of homology in the junction. The consensus cleavage sequence is 5'-(A/T)TT(C/G)-3'. Cleavage occurs on the 3'-side of the TT dinucleotide at the point of strand exchange. HJ branch migration catalyzed by RuvA-RuvB allows RuvC to scan DNA until it finds its consensus sequence, where it cleaves and resolves the cruciform DNA.</text>
</comment>
<keyword evidence="9 13" id="KW-0238">DNA-binding</keyword>
<proteinExistence type="inferred from homology"/>
<dbReference type="KEGG" id="ghl:GM160_10620"/>
<evidence type="ECO:0000256" key="5">
    <source>
        <dbReference type="ARBA" id="ARBA00022759"/>
    </source>
</evidence>
<dbReference type="RefSeq" id="WP_136867892.1">
    <property type="nucleotide sequence ID" value="NZ_CP046415.1"/>
</dbReference>
<comment type="catalytic activity">
    <reaction evidence="12 13">
        <text>Endonucleolytic cleavage at a junction such as a reciprocal single-stranded crossover between two homologous DNA duplexes (Holliday junction).</text>
        <dbReference type="EC" id="3.1.21.10"/>
    </reaction>
</comment>
<organism evidence="15 16">
    <name type="scientific">Guyparkeria halophila</name>
    <dbReference type="NCBI Taxonomy" id="47960"/>
    <lineage>
        <taxon>Bacteria</taxon>
        <taxon>Pseudomonadati</taxon>
        <taxon>Pseudomonadota</taxon>
        <taxon>Gammaproteobacteria</taxon>
        <taxon>Chromatiales</taxon>
        <taxon>Thioalkalibacteraceae</taxon>
        <taxon>Guyparkeria</taxon>
    </lineage>
</organism>
<keyword evidence="4 13" id="KW-0479">Metal-binding</keyword>
<feature type="active site" evidence="13">
    <location>
        <position position="18"/>
    </location>
</feature>
<evidence type="ECO:0000256" key="7">
    <source>
        <dbReference type="ARBA" id="ARBA00022801"/>
    </source>
</evidence>
<keyword evidence="7 13" id="KW-0378">Hydrolase</keyword>
<keyword evidence="5 13" id="KW-0255">Endonuclease</keyword>
<dbReference type="EC" id="3.1.21.10" evidence="13 14"/>
<dbReference type="HAMAP" id="MF_00034">
    <property type="entry name" value="RuvC"/>
    <property type="match status" value="1"/>
</dbReference>
<dbReference type="InterPro" id="IPR012337">
    <property type="entry name" value="RNaseH-like_sf"/>
</dbReference>
<evidence type="ECO:0000256" key="13">
    <source>
        <dbReference type="HAMAP-Rule" id="MF_00034"/>
    </source>
</evidence>
<evidence type="ECO:0000313" key="15">
    <source>
        <dbReference type="EMBL" id="QGT79298.1"/>
    </source>
</evidence>
<dbReference type="Proteomes" id="UP000427716">
    <property type="component" value="Chromosome"/>
</dbReference>
<evidence type="ECO:0000256" key="9">
    <source>
        <dbReference type="ARBA" id="ARBA00023125"/>
    </source>
</evidence>
<feature type="binding site" evidence="13">
    <location>
        <position position="150"/>
    </location>
    <ligand>
        <name>Mg(2+)</name>
        <dbReference type="ChEBI" id="CHEBI:18420"/>
        <label>1</label>
    </ligand>
</feature>
<feature type="binding site" evidence="13">
    <location>
        <position position="78"/>
    </location>
    <ligand>
        <name>Mg(2+)</name>
        <dbReference type="ChEBI" id="CHEBI:18420"/>
        <label>2</label>
    </ligand>
</feature>
<keyword evidence="8 13" id="KW-0460">Magnesium</keyword>
<feature type="binding site" evidence="13">
    <location>
        <position position="18"/>
    </location>
    <ligand>
        <name>Mg(2+)</name>
        <dbReference type="ChEBI" id="CHEBI:18420"/>
        <label>1</label>
    </ligand>
</feature>
<gene>
    <name evidence="13 15" type="primary">ruvC</name>
    <name evidence="15" type="ORF">GM160_10620</name>
</gene>
<evidence type="ECO:0000256" key="14">
    <source>
        <dbReference type="NCBIfam" id="TIGR00228"/>
    </source>
</evidence>
<dbReference type="NCBIfam" id="TIGR00228">
    <property type="entry name" value="ruvC"/>
    <property type="match status" value="1"/>
</dbReference>
<evidence type="ECO:0000256" key="4">
    <source>
        <dbReference type="ARBA" id="ARBA00022723"/>
    </source>
</evidence>
<dbReference type="Pfam" id="PF02075">
    <property type="entry name" value="RuvC"/>
    <property type="match status" value="1"/>
</dbReference>
<dbReference type="SUPFAM" id="SSF53098">
    <property type="entry name" value="Ribonuclease H-like"/>
    <property type="match status" value="1"/>
</dbReference>
<dbReference type="FunFam" id="3.30.420.10:FF:000002">
    <property type="entry name" value="Crossover junction endodeoxyribonuclease RuvC"/>
    <property type="match status" value="1"/>
</dbReference>
<dbReference type="GO" id="GO:0006281">
    <property type="term" value="P:DNA repair"/>
    <property type="evidence" value="ECO:0007669"/>
    <property type="project" value="UniProtKB-UniRule"/>
</dbReference>
<dbReference type="Gene3D" id="3.30.420.10">
    <property type="entry name" value="Ribonuclease H-like superfamily/Ribonuclease H"/>
    <property type="match status" value="1"/>
</dbReference>
<dbReference type="GO" id="GO:0048476">
    <property type="term" value="C:Holliday junction resolvase complex"/>
    <property type="evidence" value="ECO:0007669"/>
    <property type="project" value="UniProtKB-UniRule"/>
</dbReference>
<keyword evidence="2 13" id="KW-0963">Cytoplasm</keyword>
<dbReference type="InterPro" id="IPR036397">
    <property type="entry name" value="RNaseH_sf"/>
</dbReference>
<evidence type="ECO:0000256" key="2">
    <source>
        <dbReference type="ARBA" id="ARBA00022490"/>
    </source>
</evidence>
<evidence type="ECO:0000256" key="10">
    <source>
        <dbReference type="ARBA" id="ARBA00023172"/>
    </source>
</evidence>
<name>A0A6I6D3A0_9GAMM</name>
<dbReference type="PANTHER" id="PTHR30194:SF3">
    <property type="entry name" value="CROSSOVER JUNCTION ENDODEOXYRIBONUCLEASE RUVC"/>
    <property type="match status" value="1"/>
</dbReference>
<keyword evidence="6 13" id="KW-0227">DNA damage</keyword>
<dbReference type="CDD" id="cd16962">
    <property type="entry name" value="RuvC"/>
    <property type="match status" value="1"/>
</dbReference>
<keyword evidence="16" id="KW-1185">Reference proteome</keyword>
<comment type="cofactor">
    <cofactor evidence="13">
        <name>Mg(2+)</name>
        <dbReference type="ChEBI" id="CHEBI:18420"/>
    </cofactor>
    <text evidence="13">Binds 2 Mg(2+) ion per subunit.</text>
</comment>
<evidence type="ECO:0000256" key="11">
    <source>
        <dbReference type="ARBA" id="ARBA00023204"/>
    </source>
</evidence>
<keyword evidence="11 13" id="KW-0234">DNA repair</keyword>
<dbReference type="EMBL" id="CP046415">
    <property type="protein sequence ID" value="QGT79298.1"/>
    <property type="molecule type" value="Genomic_DNA"/>
</dbReference>